<dbReference type="Pfam" id="PF00550">
    <property type="entry name" value="PP-binding"/>
    <property type="match status" value="1"/>
</dbReference>
<keyword evidence="4" id="KW-1185">Reference proteome</keyword>
<evidence type="ECO:0000313" key="3">
    <source>
        <dbReference type="EMBL" id="GHI19978.1"/>
    </source>
</evidence>
<accession>A0ABQ3P4N3</accession>
<feature type="region of interest" description="Disordered" evidence="1">
    <location>
        <begin position="1"/>
        <end position="30"/>
    </location>
</feature>
<dbReference type="InterPro" id="IPR036736">
    <property type="entry name" value="ACP-like_sf"/>
</dbReference>
<dbReference type="GeneID" id="94008645"/>
<comment type="caution">
    <text evidence="3">The sequence shown here is derived from an EMBL/GenBank/DDBJ whole genome shotgun (WGS) entry which is preliminary data.</text>
</comment>
<evidence type="ECO:0000313" key="4">
    <source>
        <dbReference type="Proteomes" id="UP001052739"/>
    </source>
</evidence>
<dbReference type="Proteomes" id="UP001052739">
    <property type="component" value="Unassembled WGS sequence"/>
</dbReference>
<dbReference type="Gene3D" id="1.10.1200.10">
    <property type="entry name" value="ACP-like"/>
    <property type="match status" value="1"/>
</dbReference>
<dbReference type="SUPFAM" id="SSF47336">
    <property type="entry name" value="ACP-like"/>
    <property type="match status" value="1"/>
</dbReference>
<proteinExistence type="predicted"/>
<dbReference type="EMBL" id="BNDW01000004">
    <property type="protein sequence ID" value="GHI19978.1"/>
    <property type="molecule type" value="Genomic_DNA"/>
</dbReference>
<sequence>MSTPTTEQDTTAPAQATPTGQDAAPAEDTTAVRETLTAFLEQRTKTAVAADVDLFSTGLVTSLFAMELLVHVEQSFGVQVGGSDLTLDNFRSVDAMTALVLRLRGGGDE</sequence>
<dbReference type="RefSeq" id="WP_190224872.1">
    <property type="nucleotide sequence ID" value="NZ_BNBS01000076.1"/>
</dbReference>
<name>A0ABQ3P4N3_9ACTN</name>
<protein>
    <recommendedName>
        <fullName evidence="2">Carrier domain-containing protein</fullName>
    </recommendedName>
</protein>
<organism evidence="3 4">
    <name type="scientific">Streptomyces hydrogenans</name>
    <dbReference type="NCBI Taxonomy" id="1873719"/>
    <lineage>
        <taxon>Bacteria</taxon>
        <taxon>Bacillati</taxon>
        <taxon>Actinomycetota</taxon>
        <taxon>Actinomycetes</taxon>
        <taxon>Kitasatosporales</taxon>
        <taxon>Streptomycetaceae</taxon>
        <taxon>Streptomyces</taxon>
    </lineage>
</organism>
<reference evidence="3" key="1">
    <citation type="submission" date="2024-05" db="EMBL/GenBank/DDBJ databases">
        <title>Whole genome shotgun sequence of Streptomyces hydrogenans NBRC 13475.</title>
        <authorList>
            <person name="Komaki H."/>
            <person name="Tamura T."/>
        </authorList>
    </citation>
    <scope>NUCLEOTIDE SEQUENCE</scope>
    <source>
        <strain evidence="3">NBRC 13475</strain>
    </source>
</reference>
<evidence type="ECO:0000256" key="1">
    <source>
        <dbReference type="SAM" id="MobiDB-lite"/>
    </source>
</evidence>
<feature type="domain" description="Carrier" evidence="2">
    <location>
        <begin position="44"/>
        <end position="99"/>
    </location>
</feature>
<feature type="compositionally biased region" description="Low complexity" evidence="1">
    <location>
        <begin position="1"/>
        <end position="26"/>
    </location>
</feature>
<evidence type="ECO:0000259" key="2">
    <source>
        <dbReference type="Pfam" id="PF00550"/>
    </source>
</evidence>
<gene>
    <name evidence="3" type="ORF">Shyd_13490</name>
</gene>
<dbReference type="InterPro" id="IPR009081">
    <property type="entry name" value="PP-bd_ACP"/>
</dbReference>